<feature type="compositionally biased region" description="Low complexity" evidence="6">
    <location>
        <begin position="55"/>
        <end position="78"/>
    </location>
</feature>
<sequence>MIQRSVLRSSRAVAQSASQSTSSLRLRPQPSLLRPSRFAQPRISSVASRWYSEATEAKNGAAAPAEGEASAAEPAPAAEAEDPLRKELEAKTKEALDFKDKYLRSVADFRNLQERSKREQAAAKDFAIQKFAKDLVESVDTFDIALTTVPKDKLDAQHSEHNSDLANLYGGLKMTERILMQTLKKHGLERFDPAEGGERFDPNVHEALFMTPQPEKEDGTVFHTQQKGFLLNGRVLRAAKVGVVKNS</sequence>
<dbReference type="FunFam" id="2.30.22.10:FF:000002">
    <property type="entry name" value="GrpE protein homolog"/>
    <property type="match status" value="1"/>
</dbReference>
<dbReference type="GO" id="GO:0000774">
    <property type="term" value="F:adenyl-nucleotide exchange factor activity"/>
    <property type="evidence" value="ECO:0007669"/>
    <property type="project" value="InterPro"/>
</dbReference>
<dbReference type="Proteomes" id="UP000308768">
    <property type="component" value="Unassembled WGS sequence"/>
</dbReference>
<feature type="region of interest" description="Disordered" evidence="6">
    <location>
        <begin position="1"/>
        <end position="38"/>
    </location>
</feature>
<name>A0A4V6WKG0_9PEZI</name>
<comment type="subcellular location">
    <subcellularLocation>
        <location evidence="1 4">Mitochondrion matrix</location>
    </subcellularLocation>
</comment>
<dbReference type="OrthoDB" id="201635at2759"/>
<dbReference type="PRINTS" id="PR00773">
    <property type="entry name" value="GRPEPROTEIN"/>
</dbReference>
<dbReference type="GO" id="GO:0051087">
    <property type="term" value="F:protein-folding chaperone binding"/>
    <property type="evidence" value="ECO:0007669"/>
    <property type="project" value="InterPro"/>
</dbReference>
<dbReference type="Pfam" id="PF01025">
    <property type="entry name" value="GrpE"/>
    <property type="match status" value="1"/>
</dbReference>
<dbReference type="GO" id="GO:0006457">
    <property type="term" value="P:protein folding"/>
    <property type="evidence" value="ECO:0007669"/>
    <property type="project" value="InterPro"/>
</dbReference>
<proteinExistence type="inferred from homology"/>
<dbReference type="InterPro" id="IPR009012">
    <property type="entry name" value="GrpE_head"/>
</dbReference>
<dbReference type="CDD" id="cd00446">
    <property type="entry name" value="GrpE"/>
    <property type="match status" value="1"/>
</dbReference>
<dbReference type="Gene3D" id="3.90.20.20">
    <property type="match status" value="1"/>
</dbReference>
<comment type="caution">
    <text evidence="7">The sequence shown here is derived from an EMBL/GenBank/DDBJ whole genome shotgun (WGS) entry which is preliminary data.</text>
</comment>
<accession>A0A4V6WKG0</accession>
<gene>
    <name evidence="7" type="ORF">B0A49_11410</name>
</gene>
<dbReference type="SUPFAM" id="SSF58014">
    <property type="entry name" value="Coiled-coil domain of nucleotide exchange factor GrpE"/>
    <property type="match status" value="1"/>
</dbReference>
<dbReference type="PANTHER" id="PTHR21237">
    <property type="entry name" value="GRPE PROTEIN"/>
    <property type="match status" value="1"/>
</dbReference>
<organism evidence="7 8">
    <name type="scientific">Cryomyces minteri</name>
    <dbReference type="NCBI Taxonomy" id="331657"/>
    <lineage>
        <taxon>Eukaryota</taxon>
        <taxon>Fungi</taxon>
        <taxon>Dikarya</taxon>
        <taxon>Ascomycota</taxon>
        <taxon>Pezizomycotina</taxon>
        <taxon>Dothideomycetes</taxon>
        <taxon>Dothideomycetes incertae sedis</taxon>
        <taxon>Cryomyces</taxon>
    </lineage>
</organism>
<evidence type="ECO:0000256" key="1">
    <source>
        <dbReference type="ARBA" id="ARBA00004305"/>
    </source>
</evidence>
<evidence type="ECO:0000256" key="6">
    <source>
        <dbReference type="SAM" id="MobiDB-lite"/>
    </source>
</evidence>
<feature type="compositionally biased region" description="Low complexity" evidence="6">
    <location>
        <begin position="1"/>
        <end position="37"/>
    </location>
</feature>
<dbReference type="PROSITE" id="PS01071">
    <property type="entry name" value="GRPE"/>
    <property type="match status" value="1"/>
</dbReference>
<evidence type="ECO:0000313" key="8">
    <source>
        <dbReference type="Proteomes" id="UP000308768"/>
    </source>
</evidence>
<dbReference type="InterPro" id="IPR013805">
    <property type="entry name" value="GrpE_CC"/>
</dbReference>
<keyword evidence="4" id="KW-0496">Mitochondrion</keyword>
<dbReference type="AlphaFoldDB" id="A0A4V6WKG0"/>
<dbReference type="GO" id="GO:0051082">
    <property type="term" value="F:unfolded protein binding"/>
    <property type="evidence" value="ECO:0007669"/>
    <property type="project" value="TreeGrafter"/>
</dbReference>
<protein>
    <recommendedName>
        <fullName evidence="4">GrpE protein homolog</fullName>
    </recommendedName>
</protein>
<keyword evidence="8" id="KW-1185">Reference proteome</keyword>
<feature type="region of interest" description="Disordered" evidence="6">
    <location>
        <begin position="55"/>
        <end position="84"/>
    </location>
</feature>
<comment type="function">
    <text evidence="4">Essential component of the PAM complex, a complex required for the translocation of transit peptide-containing proteins from the inner membrane into the mitochondrial matrix in an ATP-dependent manner.</text>
</comment>
<evidence type="ECO:0000313" key="7">
    <source>
        <dbReference type="EMBL" id="TKA51069.1"/>
    </source>
</evidence>
<reference evidence="7 8" key="1">
    <citation type="submission" date="2017-03" db="EMBL/GenBank/DDBJ databases">
        <title>Genomes of endolithic fungi from Antarctica.</title>
        <authorList>
            <person name="Coleine C."/>
            <person name="Masonjones S."/>
            <person name="Stajich J.E."/>
        </authorList>
    </citation>
    <scope>NUCLEOTIDE SEQUENCE [LARGE SCALE GENOMIC DNA]</scope>
    <source>
        <strain evidence="7 8">CCFEE 5187</strain>
    </source>
</reference>
<evidence type="ECO:0000256" key="2">
    <source>
        <dbReference type="ARBA" id="ARBA00009054"/>
    </source>
</evidence>
<dbReference type="InterPro" id="IPR000740">
    <property type="entry name" value="GrpE"/>
</dbReference>
<evidence type="ECO:0000256" key="4">
    <source>
        <dbReference type="RuleBase" id="RU000640"/>
    </source>
</evidence>
<dbReference type="GO" id="GO:0030150">
    <property type="term" value="P:protein import into mitochondrial matrix"/>
    <property type="evidence" value="ECO:0007669"/>
    <property type="project" value="TreeGrafter"/>
</dbReference>
<dbReference type="HAMAP" id="MF_01151">
    <property type="entry name" value="GrpE"/>
    <property type="match status" value="1"/>
</dbReference>
<dbReference type="SUPFAM" id="SSF51064">
    <property type="entry name" value="Head domain of nucleotide exchange factor GrpE"/>
    <property type="match status" value="1"/>
</dbReference>
<dbReference type="EMBL" id="NAJN01002568">
    <property type="protein sequence ID" value="TKA51069.1"/>
    <property type="molecule type" value="Genomic_DNA"/>
</dbReference>
<dbReference type="Gene3D" id="2.30.22.10">
    <property type="entry name" value="Head domain of nucleotide exchange factor GrpE"/>
    <property type="match status" value="1"/>
</dbReference>
<keyword evidence="3 4" id="KW-0143">Chaperone</keyword>
<dbReference type="GO" id="GO:0001405">
    <property type="term" value="C:PAM complex, Tim23 associated import motor"/>
    <property type="evidence" value="ECO:0007669"/>
    <property type="project" value="TreeGrafter"/>
</dbReference>
<dbReference type="GO" id="GO:0042803">
    <property type="term" value="F:protein homodimerization activity"/>
    <property type="evidence" value="ECO:0007669"/>
    <property type="project" value="InterPro"/>
</dbReference>
<comment type="similarity">
    <text evidence="2 5">Belongs to the GrpE family.</text>
</comment>
<dbReference type="PANTHER" id="PTHR21237:SF23">
    <property type="entry name" value="GRPE PROTEIN HOMOLOG, MITOCHONDRIAL"/>
    <property type="match status" value="1"/>
</dbReference>
<evidence type="ECO:0000256" key="5">
    <source>
        <dbReference type="RuleBase" id="RU004478"/>
    </source>
</evidence>
<dbReference type="STRING" id="331657.A0A4V6WKG0"/>
<evidence type="ECO:0000256" key="3">
    <source>
        <dbReference type="ARBA" id="ARBA00023186"/>
    </source>
</evidence>